<sequence length="205" mass="22431">MTSAIATPKSVFDAADELHGSGQALTIDAVIAKIGGGSKSTVGPLLEAWRLKGKPGIEPMPEGLEVRARALASAIWSEAMCKLEPRIAAARNEFRVELEARDLVVERALEQIRAMEADVQRLHAALEAERMRCAGLLARLEAASANRETEQLISDLENARAECAQHARTNIKLAAENALMREQFAMMTRRQRRQSKAPSPPKNPE</sequence>
<proteinExistence type="predicted"/>
<organism evidence="3 4">
    <name type="scientific">Ramlibacter agri</name>
    <dbReference type="NCBI Taxonomy" id="2728837"/>
    <lineage>
        <taxon>Bacteria</taxon>
        <taxon>Pseudomonadati</taxon>
        <taxon>Pseudomonadota</taxon>
        <taxon>Betaproteobacteria</taxon>
        <taxon>Burkholderiales</taxon>
        <taxon>Comamonadaceae</taxon>
        <taxon>Ramlibacter</taxon>
    </lineage>
</organism>
<name>A0A848HB82_9BURK</name>
<evidence type="ECO:0000313" key="3">
    <source>
        <dbReference type="EMBL" id="NML48035.1"/>
    </source>
</evidence>
<dbReference type="EMBL" id="JABBFX010000004">
    <property type="protein sequence ID" value="NML48035.1"/>
    <property type="molecule type" value="Genomic_DNA"/>
</dbReference>
<dbReference type="Pfam" id="PF11740">
    <property type="entry name" value="KfrA_N"/>
    <property type="match status" value="1"/>
</dbReference>
<keyword evidence="1" id="KW-0175">Coiled coil</keyword>
<protein>
    <recommendedName>
        <fullName evidence="2">KfrA N-terminal DNA-binding domain-containing protein</fullName>
    </recommendedName>
</protein>
<comment type="caution">
    <text evidence="3">The sequence shown here is derived from an EMBL/GenBank/DDBJ whole genome shotgun (WGS) entry which is preliminary data.</text>
</comment>
<evidence type="ECO:0000259" key="2">
    <source>
        <dbReference type="Pfam" id="PF11740"/>
    </source>
</evidence>
<dbReference type="Proteomes" id="UP000541185">
    <property type="component" value="Unassembled WGS sequence"/>
</dbReference>
<evidence type="ECO:0000256" key="1">
    <source>
        <dbReference type="SAM" id="Coils"/>
    </source>
</evidence>
<gene>
    <name evidence="3" type="ORF">HHL11_30080</name>
</gene>
<keyword evidence="4" id="KW-1185">Reference proteome</keyword>
<dbReference type="AlphaFoldDB" id="A0A848HB82"/>
<accession>A0A848HB82</accession>
<feature type="coiled-coil region" evidence="1">
    <location>
        <begin position="105"/>
        <end position="176"/>
    </location>
</feature>
<evidence type="ECO:0000313" key="4">
    <source>
        <dbReference type="Proteomes" id="UP000541185"/>
    </source>
</evidence>
<dbReference type="InterPro" id="IPR021104">
    <property type="entry name" value="KfrA_DNA-bd_N"/>
</dbReference>
<feature type="domain" description="KfrA N-terminal DNA-binding" evidence="2">
    <location>
        <begin position="8"/>
        <end position="118"/>
    </location>
</feature>
<dbReference type="RefSeq" id="WP_169422351.1">
    <property type="nucleotide sequence ID" value="NZ_JABBFX010000004.1"/>
</dbReference>
<reference evidence="3 4" key="1">
    <citation type="submission" date="2020-04" db="EMBL/GenBank/DDBJ databases">
        <title>Ramlibacter sp. G-1-2-2 isolated from soil.</title>
        <authorList>
            <person name="Dahal R.H."/>
        </authorList>
    </citation>
    <scope>NUCLEOTIDE SEQUENCE [LARGE SCALE GENOMIC DNA]</scope>
    <source>
        <strain evidence="3 4">G-1-2-2</strain>
    </source>
</reference>